<evidence type="ECO:0000313" key="2">
    <source>
        <dbReference type="Proteomes" id="UP000305067"/>
    </source>
</evidence>
<protein>
    <submittedName>
        <fullName evidence="1">Uncharacterized protein</fullName>
    </submittedName>
</protein>
<dbReference type="EMBL" id="ML178817">
    <property type="protein sequence ID" value="TFL05089.1"/>
    <property type="molecule type" value="Genomic_DNA"/>
</dbReference>
<accession>A0A5C3QXG9</accession>
<dbReference type="AlphaFoldDB" id="A0A5C3QXG9"/>
<organism evidence="1 2">
    <name type="scientific">Pterulicium gracile</name>
    <dbReference type="NCBI Taxonomy" id="1884261"/>
    <lineage>
        <taxon>Eukaryota</taxon>
        <taxon>Fungi</taxon>
        <taxon>Dikarya</taxon>
        <taxon>Basidiomycota</taxon>
        <taxon>Agaricomycotina</taxon>
        <taxon>Agaricomycetes</taxon>
        <taxon>Agaricomycetidae</taxon>
        <taxon>Agaricales</taxon>
        <taxon>Pleurotineae</taxon>
        <taxon>Pterulaceae</taxon>
        <taxon>Pterulicium</taxon>
    </lineage>
</organism>
<gene>
    <name evidence="1" type="ORF">BDV98DRAFT_283712</name>
</gene>
<proteinExistence type="predicted"/>
<dbReference type="Proteomes" id="UP000305067">
    <property type="component" value="Unassembled WGS sequence"/>
</dbReference>
<keyword evidence="2" id="KW-1185">Reference proteome</keyword>
<evidence type="ECO:0000313" key="1">
    <source>
        <dbReference type="EMBL" id="TFL05089.1"/>
    </source>
</evidence>
<reference evidence="1 2" key="1">
    <citation type="journal article" date="2019" name="Nat. Ecol. Evol.">
        <title>Megaphylogeny resolves global patterns of mushroom evolution.</title>
        <authorList>
            <person name="Varga T."/>
            <person name="Krizsan K."/>
            <person name="Foldi C."/>
            <person name="Dima B."/>
            <person name="Sanchez-Garcia M."/>
            <person name="Sanchez-Ramirez S."/>
            <person name="Szollosi G.J."/>
            <person name="Szarkandi J.G."/>
            <person name="Papp V."/>
            <person name="Albert L."/>
            <person name="Andreopoulos W."/>
            <person name="Angelini C."/>
            <person name="Antonin V."/>
            <person name="Barry K.W."/>
            <person name="Bougher N.L."/>
            <person name="Buchanan P."/>
            <person name="Buyck B."/>
            <person name="Bense V."/>
            <person name="Catcheside P."/>
            <person name="Chovatia M."/>
            <person name="Cooper J."/>
            <person name="Damon W."/>
            <person name="Desjardin D."/>
            <person name="Finy P."/>
            <person name="Geml J."/>
            <person name="Haridas S."/>
            <person name="Hughes K."/>
            <person name="Justo A."/>
            <person name="Karasinski D."/>
            <person name="Kautmanova I."/>
            <person name="Kiss B."/>
            <person name="Kocsube S."/>
            <person name="Kotiranta H."/>
            <person name="LaButti K.M."/>
            <person name="Lechner B.E."/>
            <person name="Liimatainen K."/>
            <person name="Lipzen A."/>
            <person name="Lukacs Z."/>
            <person name="Mihaltcheva S."/>
            <person name="Morgado L.N."/>
            <person name="Niskanen T."/>
            <person name="Noordeloos M.E."/>
            <person name="Ohm R.A."/>
            <person name="Ortiz-Santana B."/>
            <person name="Ovrebo C."/>
            <person name="Racz N."/>
            <person name="Riley R."/>
            <person name="Savchenko A."/>
            <person name="Shiryaev A."/>
            <person name="Soop K."/>
            <person name="Spirin V."/>
            <person name="Szebenyi C."/>
            <person name="Tomsovsky M."/>
            <person name="Tulloss R.E."/>
            <person name="Uehling J."/>
            <person name="Grigoriev I.V."/>
            <person name="Vagvolgyi C."/>
            <person name="Papp T."/>
            <person name="Martin F.M."/>
            <person name="Miettinen O."/>
            <person name="Hibbett D.S."/>
            <person name="Nagy L.G."/>
        </authorList>
    </citation>
    <scope>NUCLEOTIDE SEQUENCE [LARGE SCALE GENOMIC DNA]</scope>
    <source>
        <strain evidence="1 2">CBS 309.79</strain>
    </source>
</reference>
<name>A0A5C3QXG9_9AGAR</name>
<sequence length="132" mass="15077">MRCRRSSQLVPLQTTCGFLWGVCTVLTRTELWEIDNNDALRLDARRSPRSFASVSKIWQAMYSLNSQGLLVPCTGALGALRCGLRLERAMELPITVNLTRFHRPYQRSCFTAAAQRNFVLLHDYGRLCCDFC</sequence>